<name>A0A7S0ZF83_9RHOD</name>
<dbReference type="AlphaFoldDB" id="A0A7S0ZF83"/>
<reference evidence="1" key="1">
    <citation type="submission" date="2021-01" db="EMBL/GenBank/DDBJ databases">
        <authorList>
            <person name="Corre E."/>
            <person name="Pelletier E."/>
            <person name="Niang G."/>
            <person name="Scheremetjew M."/>
            <person name="Finn R."/>
            <person name="Kale V."/>
            <person name="Holt S."/>
            <person name="Cochrane G."/>
            <person name="Meng A."/>
            <person name="Brown T."/>
            <person name="Cohen L."/>
        </authorList>
    </citation>
    <scope>NUCLEOTIDE SEQUENCE</scope>
    <source>
        <strain evidence="1">CCMP3278</strain>
    </source>
</reference>
<organism evidence="1">
    <name type="scientific">Timspurckia oligopyrenoides</name>
    <dbReference type="NCBI Taxonomy" id="708627"/>
    <lineage>
        <taxon>Eukaryota</taxon>
        <taxon>Rhodophyta</taxon>
        <taxon>Bangiophyceae</taxon>
        <taxon>Porphyridiales</taxon>
        <taxon>Porphyridiaceae</taxon>
        <taxon>Timspurckia</taxon>
    </lineage>
</organism>
<protein>
    <submittedName>
        <fullName evidence="1">Uncharacterized protein</fullName>
    </submittedName>
</protein>
<evidence type="ECO:0000313" key="1">
    <source>
        <dbReference type="EMBL" id="CAD8820021.1"/>
    </source>
</evidence>
<sequence>MLNNLKCHSLDVFPQKLDNGSFSDIFNAPTLHLRLKKTTVAPKLGEEFCPDSHNRIEIQKHLSTEHCSMNNEWKLTICQSIDSTHSYMQLSRIQMSSRAIAYSSTCKLYENLFILVKSNKPTAFT</sequence>
<accession>A0A7S0ZF83</accession>
<dbReference type="EMBL" id="HBFP01006180">
    <property type="protein sequence ID" value="CAD8820021.1"/>
    <property type="molecule type" value="Transcribed_RNA"/>
</dbReference>
<gene>
    <name evidence="1" type="ORF">TOLI1172_LOCUS4410</name>
</gene>
<proteinExistence type="predicted"/>